<evidence type="ECO:0000256" key="1">
    <source>
        <dbReference type="ARBA" id="ARBA00004167"/>
    </source>
</evidence>
<dbReference type="InterPro" id="IPR011993">
    <property type="entry name" value="PH-like_dom_sf"/>
</dbReference>
<dbReference type="AlphaFoldDB" id="A0A0G2JC37"/>
<keyword evidence="3" id="KW-0812">Transmembrane</keyword>
<feature type="compositionally biased region" description="Polar residues" evidence="6">
    <location>
        <begin position="420"/>
        <end position="434"/>
    </location>
</feature>
<feature type="compositionally biased region" description="Basic and acidic residues" evidence="6">
    <location>
        <begin position="212"/>
        <end position="222"/>
    </location>
</feature>
<feature type="compositionally biased region" description="Basic and acidic residues" evidence="6">
    <location>
        <begin position="504"/>
        <end position="522"/>
    </location>
</feature>
<dbReference type="GO" id="GO:0005789">
    <property type="term" value="C:endoplasmic reticulum membrane"/>
    <property type="evidence" value="ECO:0007669"/>
    <property type="project" value="TreeGrafter"/>
</dbReference>
<evidence type="ECO:0000256" key="5">
    <source>
        <dbReference type="ARBA" id="ARBA00023136"/>
    </source>
</evidence>
<feature type="compositionally biased region" description="Basic and acidic residues" evidence="6">
    <location>
        <begin position="1224"/>
        <end position="1247"/>
    </location>
</feature>
<name>A0A0G2JC37_9EURO</name>
<comment type="subcellular location">
    <subcellularLocation>
        <location evidence="1">Membrane</location>
        <topology evidence="1">Single-pass membrane protein</topology>
    </subcellularLocation>
</comment>
<dbReference type="VEuPathDB" id="FungiDB:EMCG_05838"/>
<dbReference type="GO" id="GO:0032541">
    <property type="term" value="C:cortical endoplasmic reticulum"/>
    <property type="evidence" value="ECO:0007669"/>
    <property type="project" value="TreeGrafter"/>
</dbReference>
<dbReference type="Pfam" id="PF02893">
    <property type="entry name" value="GRAM"/>
    <property type="match status" value="1"/>
</dbReference>
<feature type="compositionally biased region" description="Polar residues" evidence="6">
    <location>
        <begin position="377"/>
        <end position="392"/>
    </location>
</feature>
<evidence type="ECO:0000256" key="6">
    <source>
        <dbReference type="SAM" id="MobiDB-lite"/>
    </source>
</evidence>
<dbReference type="Gene3D" id="2.30.29.30">
    <property type="entry name" value="Pleckstrin-homology domain (PH domain)/Phosphotyrosine-binding domain (PTB)"/>
    <property type="match status" value="1"/>
</dbReference>
<dbReference type="InterPro" id="IPR031968">
    <property type="entry name" value="VASt"/>
</dbReference>
<dbReference type="InterPro" id="IPR004182">
    <property type="entry name" value="GRAM"/>
</dbReference>
<dbReference type="InterPro" id="IPR051482">
    <property type="entry name" value="Cholesterol_transport"/>
</dbReference>
<feature type="compositionally biased region" description="Acidic residues" evidence="6">
    <location>
        <begin position="781"/>
        <end position="806"/>
    </location>
</feature>
<keyword evidence="5" id="KW-0472">Membrane</keyword>
<feature type="compositionally biased region" description="Polar residues" evidence="6">
    <location>
        <begin position="330"/>
        <end position="366"/>
    </location>
</feature>
<gene>
    <name evidence="8" type="ORF">EMCG_05838</name>
</gene>
<feature type="compositionally biased region" description="Polar residues" evidence="6">
    <location>
        <begin position="186"/>
        <end position="202"/>
    </location>
</feature>
<proteinExistence type="inferred from homology"/>
<reference evidence="9" key="1">
    <citation type="journal article" date="2015" name="PLoS Genet.">
        <title>The dynamic genome and transcriptome of the human fungal pathogen Blastomyces and close relative Emmonsia.</title>
        <authorList>
            <person name="Munoz J.F."/>
            <person name="Gauthier G.M."/>
            <person name="Desjardins C.A."/>
            <person name="Gallo J.E."/>
            <person name="Holder J."/>
            <person name="Sullivan T.D."/>
            <person name="Marty A.J."/>
            <person name="Carmen J.C."/>
            <person name="Chen Z."/>
            <person name="Ding L."/>
            <person name="Gujja S."/>
            <person name="Magrini V."/>
            <person name="Misas E."/>
            <person name="Mitreva M."/>
            <person name="Priest M."/>
            <person name="Saif S."/>
            <person name="Whiston E.A."/>
            <person name="Young S."/>
            <person name="Zeng Q."/>
            <person name="Goldman W.E."/>
            <person name="Mardis E.R."/>
            <person name="Taylor J.W."/>
            <person name="McEwen J.G."/>
            <person name="Clay O.K."/>
            <person name="Klein B.S."/>
            <person name="Cuomo C.A."/>
        </authorList>
    </citation>
    <scope>NUCLEOTIDE SEQUENCE [LARGE SCALE GENOMIC DNA]</scope>
    <source>
        <strain evidence="9">UAMH 3008</strain>
    </source>
</reference>
<feature type="region of interest" description="Disordered" evidence="6">
    <location>
        <begin position="1"/>
        <end position="396"/>
    </location>
</feature>
<evidence type="ECO:0000313" key="9">
    <source>
        <dbReference type="Proteomes" id="UP000034164"/>
    </source>
</evidence>
<sequence length="1269" mass="135942">MDGATSETTPASSSNGLKKVFTRPNRSKTTLSEVDGSTSSRSAAPSIDSNHETRRPSTSGGGGAAAAAAGSYDGPPTGISKLIPGARRRRKKKMETEISISQDNGSGAELHRISNEPEDAPSLPTNVNRSSSTVDTSNESESGRHSSSDLGFTRDSRQPSLSPLIITTNAPSDTAELASASKEPSDTASDNSRYMIRASTTGDIGDYSRSSSADRKSRDLKEAFNPLPTKNSRSPSPDPEAVKSPMTKSGRGLFGNRSRRSSTSAKINPKPSEEVPPLPSPLSQHVGPSNAFYTSPAKLPHLTTGPTSPPATTIPAPVTTVTPPTPVGFRSQSPALPSTNVVEDSDSALNSNNLPPNAVVSPSGNMISHRRVRSASAAHSPSKLSNSMTAPLTPTVEESKTASGFFSSMFSAAQNAASNFGNSLNSQARTQTSPEPAEPEKPNNGNPKAETAAASSRDEDTAEKKELAVETLGMGELNFSHLGIDASAGGVITTKDGVVFTKAEAADRPRRGTASQRDEISARIEDMRAARAVSMAYEKPADGASASQPVPEPTGTDARPSAPLNGLGRSSNGEQTPPGGSVFEGETGASVKRSGSVRSRLARRHRGSSGATVGALGAAGLGLGIPGANTSVPRLTGFAVASKKRNRDFHQLFRSVPEDDYLIEDYSCALQREIILAGRIYISEGHICFSSNILGWVTTLVISFDEIMAIEKESTAMVFPNAIAIQTLHARHTFRSLLSREATYDLMVNIWKINHPTLKSSVNGTRIAQGTGDKTEKADESDAASEGLSDEEDEIYDEDEEDEDTNFMDAVDASIASSDKSESIKRISRKASTMPIVAPSSTPQVTSKNEARVTEKGASASTSSSLPQFPGPATHAPTEFTDPSGRYDKVIKDEIIPAPLGFVYTLVFGPASGAFMSKFLVDYQKVSDLQFEDDKKGLSMDNKTRSYSYIKPLNAPIGPKQTKCISTENLDVLDLEKAVLVTLTTQTPDVPSGNIFCVKTKYLFTWAENNATRLYMTCTIEWSGKSWLRGPIEKGANDGQLAFGNDLVKALRVGVAPRSRGTPPKGAGKGAKGKRKGPSTAELEVRASAQVASELGKQQAENWGMLEPLRGPLGPIVSIFKPFWSGNVAAGVIAIVLVLVWFRSPPPSRLGPSGVGSPLLSIPERIIAYEELWQREESELWNWLEERVGMNGLAYPVVDPFPSSDKSDQADNSRTERQRRKQQLKSEKELEGRLKHEKMTEREMEDAIRVTQQRLNMLKVVMERKHEHE</sequence>
<feature type="region of interest" description="Disordered" evidence="6">
    <location>
        <begin position="420"/>
        <end position="465"/>
    </location>
</feature>
<feature type="region of interest" description="Disordered" evidence="6">
    <location>
        <begin position="1199"/>
        <end position="1247"/>
    </location>
</feature>
<feature type="region of interest" description="Disordered" evidence="6">
    <location>
        <begin position="539"/>
        <end position="611"/>
    </location>
</feature>
<protein>
    <recommendedName>
        <fullName evidence="7">VASt domain-containing protein</fullName>
    </recommendedName>
</protein>
<feature type="region of interest" description="Disordered" evidence="6">
    <location>
        <begin position="503"/>
        <end position="522"/>
    </location>
</feature>
<dbReference type="Pfam" id="PF16016">
    <property type="entry name" value="VASt"/>
    <property type="match status" value="1"/>
</dbReference>
<dbReference type="PANTHER" id="PTHR23319:SF4">
    <property type="entry name" value="GRAM DOMAIN CONTAINING 1B, ISOFORM E"/>
    <property type="match status" value="1"/>
</dbReference>
<dbReference type="GO" id="GO:0005886">
    <property type="term" value="C:plasma membrane"/>
    <property type="evidence" value="ECO:0007669"/>
    <property type="project" value="TreeGrafter"/>
</dbReference>
<dbReference type="EMBL" id="LCZI01000096">
    <property type="protein sequence ID" value="KKZ68551.1"/>
    <property type="molecule type" value="Genomic_DNA"/>
</dbReference>
<dbReference type="OrthoDB" id="2162691at2759"/>
<dbReference type="Proteomes" id="UP000034164">
    <property type="component" value="Unassembled WGS sequence"/>
</dbReference>
<organism evidence="8 9">
    <name type="scientific">[Emmonsia] crescens</name>
    <dbReference type="NCBI Taxonomy" id="73230"/>
    <lineage>
        <taxon>Eukaryota</taxon>
        <taxon>Fungi</taxon>
        <taxon>Dikarya</taxon>
        <taxon>Ascomycota</taxon>
        <taxon>Pezizomycotina</taxon>
        <taxon>Eurotiomycetes</taxon>
        <taxon>Eurotiomycetidae</taxon>
        <taxon>Onygenales</taxon>
        <taxon>Ajellomycetaceae</taxon>
        <taxon>Emergomyces</taxon>
    </lineage>
</organism>
<feature type="compositionally biased region" description="Polar residues" evidence="6">
    <location>
        <begin position="1"/>
        <end position="16"/>
    </location>
</feature>
<dbReference type="CDD" id="cd13220">
    <property type="entry name" value="PH-GRAM_GRAMDC"/>
    <property type="match status" value="1"/>
</dbReference>
<dbReference type="GO" id="GO:0032934">
    <property type="term" value="F:sterol binding"/>
    <property type="evidence" value="ECO:0007669"/>
    <property type="project" value="TreeGrafter"/>
</dbReference>
<evidence type="ECO:0000313" key="8">
    <source>
        <dbReference type="EMBL" id="KKZ68551.1"/>
    </source>
</evidence>
<feature type="compositionally biased region" description="Basic and acidic residues" evidence="6">
    <location>
        <begin position="1205"/>
        <end position="1216"/>
    </location>
</feature>
<dbReference type="PANTHER" id="PTHR23319">
    <property type="entry name" value="GRAM DOMAIN CONTAINING 1B, ISOFORM E"/>
    <property type="match status" value="1"/>
</dbReference>
<dbReference type="GO" id="GO:0140268">
    <property type="term" value="C:endoplasmic reticulum-plasma membrane contact site"/>
    <property type="evidence" value="ECO:0007669"/>
    <property type="project" value="TreeGrafter"/>
</dbReference>
<dbReference type="SMART" id="SM00568">
    <property type="entry name" value="GRAM"/>
    <property type="match status" value="1"/>
</dbReference>
<keyword evidence="4" id="KW-1133">Transmembrane helix</keyword>
<feature type="compositionally biased region" description="Polar residues" evidence="6">
    <location>
        <begin position="123"/>
        <end position="136"/>
    </location>
</feature>
<comment type="caution">
    <text evidence="8">The sequence shown here is derived from an EMBL/GenBank/DDBJ whole genome shotgun (WGS) entry which is preliminary data.</text>
</comment>
<dbReference type="GO" id="GO:0005739">
    <property type="term" value="C:mitochondrion"/>
    <property type="evidence" value="ECO:0007669"/>
    <property type="project" value="TreeGrafter"/>
</dbReference>
<feature type="compositionally biased region" description="Low complexity" evidence="6">
    <location>
        <begin position="303"/>
        <end position="322"/>
    </location>
</feature>
<evidence type="ECO:0000256" key="2">
    <source>
        <dbReference type="ARBA" id="ARBA00006582"/>
    </source>
</evidence>
<feature type="domain" description="VASt" evidence="7">
    <location>
        <begin position="887"/>
        <end position="1059"/>
    </location>
</feature>
<feature type="compositionally biased region" description="Polar residues" evidence="6">
    <location>
        <begin position="839"/>
        <end position="848"/>
    </location>
</feature>
<evidence type="ECO:0000256" key="3">
    <source>
        <dbReference type="ARBA" id="ARBA00022692"/>
    </source>
</evidence>
<accession>A0A0G2JC37</accession>
<feature type="compositionally biased region" description="Polar residues" evidence="6">
    <location>
        <begin position="27"/>
        <end position="43"/>
    </location>
</feature>
<comment type="similarity">
    <text evidence="2">Belongs to the YSP2 family.</text>
</comment>
<feature type="compositionally biased region" description="Basic and acidic residues" evidence="6">
    <location>
        <begin position="456"/>
        <end position="465"/>
    </location>
</feature>
<feature type="compositionally biased region" description="Polar residues" evidence="6">
    <location>
        <begin position="158"/>
        <end position="172"/>
    </location>
</feature>
<dbReference type="GO" id="GO:0032366">
    <property type="term" value="P:intracellular sterol transport"/>
    <property type="evidence" value="ECO:0007669"/>
    <property type="project" value="TreeGrafter"/>
</dbReference>
<feature type="region of interest" description="Disordered" evidence="6">
    <location>
        <begin position="762"/>
        <end position="884"/>
    </location>
</feature>
<evidence type="ECO:0000259" key="7">
    <source>
        <dbReference type="PROSITE" id="PS51778"/>
    </source>
</evidence>
<feature type="compositionally biased region" description="Basic and acidic residues" evidence="6">
    <location>
        <begin position="141"/>
        <end position="157"/>
    </location>
</feature>
<feature type="region of interest" description="Disordered" evidence="6">
    <location>
        <begin position="1054"/>
        <end position="1080"/>
    </location>
</feature>
<dbReference type="GO" id="GO:0120015">
    <property type="term" value="F:sterol transfer activity"/>
    <property type="evidence" value="ECO:0007669"/>
    <property type="project" value="TreeGrafter"/>
</dbReference>
<evidence type="ECO:0000256" key="4">
    <source>
        <dbReference type="ARBA" id="ARBA00022989"/>
    </source>
</evidence>
<dbReference type="PROSITE" id="PS51778">
    <property type="entry name" value="VAST"/>
    <property type="match status" value="1"/>
</dbReference>